<reference evidence="1 2" key="1">
    <citation type="submission" date="2021-06" db="EMBL/GenBank/DDBJ databases">
        <title>Caerostris extrusa draft genome.</title>
        <authorList>
            <person name="Kono N."/>
            <person name="Arakawa K."/>
        </authorList>
    </citation>
    <scope>NUCLEOTIDE SEQUENCE [LARGE SCALE GENOMIC DNA]</scope>
</reference>
<dbReference type="Proteomes" id="UP001054945">
    <property type="component" value="Unassembled WGS sequence"/>
</dbReference>
<gene>
    <name evidence="1" type="ORF">CEXT_416471</name>
</gene>
<accession>A0AAV4Y8V8</accession>
<dbReference type="EMBL" id="BPLR01001516">
    <property type="protein sequence ID" value="GIZ02861.1"/>
    <property type="molecule type" value="Genomic_DNA"/>
</dbReference>
<dbReference type="AlphaFoldDB" id="A0AAV4Y8V8"/>
<keyword evidence="2" id="KW-1185">Reference proteome</keyword>
<protein>
    <submittedName>
        <fullName evidence="1">Uncharacterized protein</fullName>
    </submittedName>
</protein>
<sequence length="165" mass="18309">MYFEVLNKPLNTLSLVMIILTPHLNDGPKCLHSKSVTIASETLNLPSPKPFGQMAICTHCETRNLITRLKSPSALLSSSFYCDAQRVENGVGLQWPKFYKSSPITCREMLISPSEKFDEVVEAVSGTSSRKENSCCSGVLLFGRGFPPEPKICKCRRSAMKGMFE</sequence>
<evidence type="ECO:0000313" key="2">
    <source>
        <dbReference type="Proteomes" id="UP001054945"/>
    </source>
</evidence>
<name>A0AAV4Y8V8_CAEEX</name>
<comment type="caution">
    <text evidence="1">The sequence shown here is derived from an EMBL/GenBank/DDBJ whole genome shotgun (WGS) entry which is preliminary data.</text>
</comment>
<organism evidence="1 2">
    <name type="scientific">Caerostris extrusa</name>
    <name type="common">Bark spider</name>
    <name type="synonym">Caerostris bankana</name>
    <dbReference type="NCBI Taxonomy" id="172846"/>
    <lineage>
        <taxon>Eukaryota</taxon>
        <taxon>Metazoa</taxon>
        <taxon>Ecdysozoa</taxon>
        <taxon>Arthropoda</taxon>
        <taxon>Chelicerata</taxon>
        <taxon>Arachnida</taxon>
        <taxon>Araneae</taxon>
        <taxon>Araneomorphae</taxon>
        <taxon>Entelegynae</taxon>
        <taxon>Araneoidea</taxon>
        <taxon>Araneidae</taxon>
        <taxon>Caerostris</taxon>
    </lineage>
</organism>
<evidence type="ECO:0000313" key="1">
    <source>
        <dbReference type="EMBL" id="GIZ02861.1"/>
    </source>
</evidence>
<proteinExistence type="predicted"/>